<proteinExistence type="inferred from homology"/>
<evidence type="ECO:0000256" key="6">
    <source>
        <dbReference type="ARBA" id="ARBA00022833"/>
    </source>
</evidence>
<evidence type="ECO:0000256" key="3">
    <source>
        <dbReference type="ARBA" id="ARBA00022694"/>
    </source>
</evidence>
<keyword evidence="4 8" id="KW-0479">Metal-binding</keyword>
<dbReference type="InterPro" id="IPR016192">
    <property type="entry name" value="APOBEC/CMP_deaminase_Zn-bd"/>
</dbReference>
<feature type="binding site" evidence="8">
    <location>
        <position position="93"/>
    </location>
    <ligand>
        <name>Zn(2+)</name>
        <dbReference type="ChEBI" id="CHEBI:29105"/>
        <note>catalytic</note>
    </ligand>
</feature>
<dbReference type="InterPro" id="IPR002125">
    <property type="entry name" value="CMP_dCMP_dom"/>
</dbReference>
<organism evidence="10 11">
    <name type="scientific">Congregibacter litoralis KT71</name>
    <dbReference type="NCBI Taxonomy" id="314285"/>
    <lineage>
        <taxon>Bacteria</taxon>
        <taxon>Pseudomonadati</taxon>
        <taxon>Pseudomonadota</taxon>
        <taxon>Gammaproteobacteria</taxon>
        <taxon>Cellvibrionales</taxon>
        <taxon>Halieaceae</taxon>
        <taxon>Congregibacter</taxon>
    </lineage>
</organism>
<comment type="cofactor">
    <cofactor evidence="8">
        <name>Zn(2+)</name>
        <dbReference type="ChEBI" id="CHEBI:29105"/>
    </cofactor>
    <text evidence="8">Binds 1 zinc ion per subunit.</text>
</comment>
<comment type="similarity">
    <text evidence="1">Belongs to the cytidine and deoxycytidylate deaminase family. ADAT2 subfamily.</text>
</comment>
<dbReference type="GO" id="GO:0002100">
    <property type="term" value="P:tRNA wobble adenosine to inosine editing"/>
    <property type="evidence" value="ECO:0007669"/>
    <property type="project" value="UniProtKB-UniRule"/>
</dbReference>
<name>A4A477_9GAMM</name>
<feature type="domain" description="CMP/dCMP-type deaminase" evidence="9">
    <location>
        <begin position="9"/>
        <end position="119"/>
    </location>
</feature>
<comment type="caution">
    <text evidence="10">The sequence shown here is derived from an EMBL/GenBank/DDBJ whole genome shotgun (WGS) entry which is preliminary data.</text>
</comment>
<dbReference type="Proteomes" id="UP000019205">
    <property type="component" value="Chromosome"/>
</dbReference>
<comment type="catalytic activity">
    <reaction evidence="7 8">
        <text>adenosine(34) in tRNA + H2O + H(+) = inosine(34) in tRNA + NH4(+)</text>
        <dbReference type="Rhea" id="RHEA:43168"/>
        <dbReference type="Rhea" id="RHEA-COMP:10373"/>
        <dbReference type="Rhea" id="RHEA-COMP:10374"/>
        <dbReference type="ChEBI" id="CHEBI:15377"/>
        <dbReference type="ChEBI" id="CHEBI:15378"/>
        <dbReference type="ChEBI" id="CHEBI:28938"/>
        <dbReference type="ChEBI" id="CHEBI:74411"/>
        <dbReference type="ChEBI" id="CHEBI:82852"/>
        <dbReference type="EC" id="3.5.4.33"/>
    </reaction>
</comment>
<dbReference type="EC" id="3.5.4.33" evidence="8"/>
<dbReference type="HAMAP" id="MF_00972">
    <property type="entry name" value="tRNA_aden_deaminase"/>
    <property type="match status" value="1"/>
</dbReference>
<dbReference type="HOGENOM" id="CLU_025810_3_0_6"/>
<feature type="active site" description="Proton donor" evidence="8">
    <location>
        <position position="62"/>
    </location>
</feature>
<dbReference type="PROSITE" id="PS51747">
    <property type="entry name" value="CYT_DCMP_DEAMINASES_2"/>
    <property type="match status" value="1"/>
</dbReference>
<dbReference type="CDD" id="cd01285">
    <property type="entry name" value="nucleoside_deaminase"/>
    <property type="match status" value="1"/>
</dbReference>
<dbReference type="Pfam" id="PF14437">
    <property type="entry name" value="MafB19-deam"/>
    <property type="match status" value="1"/>
</dbReference>
<evidence type="ECO:0000256" key="4">
    <source>
        <dbReference type="ARBA" id="ARBA00022723"/>
    </source>
</evidence>
<evidence type="ECO:0000256" key="8">
    <source>
        <dbReference type="HAMAP-Rule" id="MF_00972"/>
    </source>
</evidence>
<comment type="subunit">
    <text evidence="2 8">Homodimer.</text>
</comment>
<reference evidence="10 11" key="2">
    <citation type="journal article" date="2009" name="PLoS ONE">
        <title>The photosynthetic apparatus and its regulation in the aerobic gammaproteobacterium Congregibacter litoralis gen. nov., sp. nov.</title>
        <authorList>
            <person name="Spring S."/>
            <person name="Lunsdorf H."/>
            <person name="Fuchs B.M."/>
            <person name="Tindall B.J."/>
        </authorList>
    </citation>
    <scope>NUCLEOTIDE SEQUENCE [LARGE SCALE GENOMIC DNA]</scope>
    <source>
        <strain evidence="10">KT71</strain>
    </source>
</reference>
<sequence>MFGGYRMTDVQPDFMARALQLAKEAAEAGEVPVGALVVQDGRILGEGRNAQIGATDPTAHAEINALRAAASALDNYRMPGATLYVTLEPCSMCCGALVHARIGSLVFAAREPRAGAVVSTRNLLNESAFNHRVSWREDAENAPASAALLRAFFRERR</sequence>
<dbReference type="eggNOG" id="COG0590">
    <property type="taxonomic scope" value="Bacteria"/>
</dbReference>
<gene>
    <name evidence="8" type="primary">tadA</name>
    <name evidence="10" type="ORF">KT71_17561</name>
</gene>
<keyword evidence="6 8" id="KW-0862">Zinc</keyword>
<feature type="binding site" evidence="8">
    <location>
        <position position="90"/>
    </location>
    <ligand>
        <name>Zn(2+)</name>
        <dbReference type="ChEBI" id="CHEBI:29105"/>
        <note>catalytic</note>
    </ligand>
</feature>
<feature type="binding site" evidence="8">
    <location>
        <position position="60"/>
    </location>
    <ligand>
        <name>Zn(2+)</name>
        <dbReference type="ChEBI" id="CHEBI:29105"/>
        <note>catalytic</note>
    </ligand>
</feature>
<dbReference type="GO" id="GO:0052717">
    <property type="term" value="F:tRNA-specific adenosine-34 deaminase activity"/>
    <property type="evidence" value="ECO:0007669"/>
    <property type="project" value="UniProtKB-UniRule"/>
</dbReference>
<keyword evidence="3 8" id="KW-0819">tRNA processing</keyword>
<dbReference type="PANTHER" id="PTHR11079:SF202">
    <property type="entry name" value="TRNA-SPECIFIC ADENOSINE DEAMINASE"/>
    <property type="match status" value="1"/>
</dbReference>
<evidence type="ECO:0000259" key="9">
    <source>
        <dbReference type="PROSITE" id="PS51747"/>
    </source>
</evidence>
<dbReference type="PROSITE" id="PS00903">
    <property type="entry name" value="CYT_DCMP_DEAMINASES_1"/>
    <property type="match status" value="1"/>
</dbReference>
<dbReference type="InterPro" id="IPR028883">
    <property type="entry name" value="tRNA_aden_deaminase"/>
</dbReference>
<dbReference type="SUPFAM" id="SSF53927">
    <property type="entry name" value="Cytidine deaminase-like"/>
    <property type="match status" value="1"/>
</dbReference>
<evidence type="ECO:0000256" key="2">
    <source>
        <dbReference type="ARBA" id="ARBA00011738"/>
    </source>
</evidence>
<dbReference type="EMBL" id="AAOA02000001">
    <property type="protein sequence ID" value="EAQ99500.2"/>
    <property type="molecule type" value="Genomic_DNA"/>
</dbReference>
<evidence type="ECO:0000313" key="11">
    <source>
        <dbReference type="Proteomes" id="UP000019205"/>
    </source>
</evidence>
<dbReference type="GO" id="GO:0008270">
    <property type="term" value="F:zinc ion binding"/>
    <property type="evidence" value="ECO:0007669"/>
    <property type="project" value="UniProtKB-UniRule"/>
</dbReference>
<dbReference type="STRING" id="314285.KT71_17561"/>
<evidence type="ECO:0000256" key="7">
    <source>
        <dbReference type="ARBA" id="ARBA00048045"/>
    </source>
</evidence>
<keyword evidence="11" id="KW-1185">Reference proteome</keyword>
<dbReference type="InterPro" id="IPR016193">
    <property type="entry name" value="Cytidine_deaminase-like"/>
</dbReference>
<reference evidence="10 11" key="1">
    <citation type="journal article" date="2007" name="Proc. Natl. Acad. Sci. U.S.A.">
        <title>Characterization of a marine gammaproteobacterium capable of aerobic anoxygenic photosynthesis.</title>
        <authorList>
            <person name="Fuchs B.M."/>
            <person name="Spring S."/>
            <person name="Teeling H."/>
            <person name="Quast C."/>
            <person name="Wulf J."/>
            <person name="Schattenhofer M."/>
            <person name="Yan S."/>
            <person name="Ferriera S."/>
            <person name="Johnson J."/>
            <person name="Glockner F.O."/>
            <person name="Amann R."/>
        </authorList>
    </citation>
    <scope>NUCLEOTIDE SEQUENCE [LARGE SCALE GENOMIC DNA]</scope>
    <source>
        <strain evidence="10">KT71</strain>
    </source>
</reference>
<dbReference type="InterPro" id="IPR058535">
    <property type="entry name" value="MafB19-deam"/>
</dbReference>
<dbReference type="AlphaFoldDB" id="A4A477"/>
<accession>A4A477</accession>
<comment type="function">
    <text evidence="8">Catalyzes the deamination of adenosine to inosine at the wobble position 34 of tRNA(Arg2).</text>
</comment>
<dbReference type="PANTHER" id="PTHR11079">
    <property type="entry name" value="CYTOSINE DEAMINASE FAMILY MEMBER"/>
    <property type="match status" value="1"/>
</dbReference>
<evidence type="ECO:0000256" key="5">
    <source>
        <dbReference type="ARBA" id="ARBA00022801"/>
    </source>
</evidence>
<evidence type="ECO:0000256" key="1">
    <source>
        <dbReference type="ARBA" id="ARBA00010669"/>
    </source>
</evidence>
<dbReference type="Gene3D" id="3.40.140.10">
    <property type="entry name" value="Cytidine Deaminase, domain 2"/>
    <property type="match status" value="1"/>
</dbReference>
<dbReference type="NCBIfam" id="NF008113">
    <property type="entry name" value="PRK10860.1"/>
    <property type="match status" value="1"/>
</dbReference>
<evidence type="ECO:0000313" key="10">
    <source>
        <dbReference type="EMBL" id="EAQ99500.2"/>
    </source>
</evidence>
<protein>
    <recommendedName>
        <fullName evidence="8">tRNA-specific adenosine deaminase</fullName>
        <ecNumber evidence="8">3.5.4.33</ecNumber>
    </recommendedName>
</protein>
<keyword evidence="5 8" id="KW-0378">Hydrolase</keyword>